<evidence type="ECO:0000313" key="2">
    <source>
        <dbReference type="Proteomes" id="UP001629235"/>
    </source>
</evidence>
<gene>
    <name evidence="1" type="ORF">PQR01_26995</name>
</gene>
<protein>
    <submittedName>
        <fullName evidence="1">Uncharacterized protein</fullName>
    </submittedName>
</protein>
<dbReference type="Proteomes" id="UP001629235">
    <property type="component" value="Unassembled WGS sequence"/>
</dbReference>
<accession>A0ACC7NJ50</accession>
<proteinExistence type="predicted"/>
<sequence length="134" mass="14717">MTVNDIDDRVPGNKLDLFHQQEEGAGMVFCPRGWGLYRVLEDCVRACMRRADSHVFCAHAHIEAEVGRFCSLLRSVYADLGFPAFEVALATRPASRAGSDATWDRAEHALADAARAAGLAFVLREGEGAFYGRN</sequence>
<reference evidence="1 2" key="1">
    <citation type="journal article" date="2024" name="Chem. Sci.">
        <title>Discovery of megapolipeptins by genome mining of a Burkholderiales bacteria collection.</title>
        <authorList>
            <person name="Paulo B.S."/>
            <person name="Recchia M.J.J."/>
            <person name="Lee S."/>
            <person name="Fergusson C.H."/>
            <person name="Romanowski S.B."/>
            <person name="Hernandez A."/>
            <person name="Krull N."/>
            <person name="Liu D.Y."/>
            <person name="Cavanagh H."/>
            <person name="Bos A."/>
            <person name="Gray C.A."/>
            <person name="Murphy B.T."/>
            <person name="Linington R.G."/>
            <person name="Eustaquio A.S."/>
        </authorList>
    </citation>
    <scope>NUCLEOTIDE SEQUENCE [LARGE SCALE GENOMIC DNA]</scope>
    <source>
        <strain evidence="1 2">RL18-126-BIB-B</strain>
    </source>
</reference>
<evidence type="ECO:0000313" key="1">
    <source>
        <dbReference type="EMBL" id="MFM0107034.1"/>
    </source>
</evidence>
<name>A0ACC7NJ50_9BURK</name>
<comment type="caution">
    <text evidence="1">The sequence shown here is derived from an EMBL/GenBank/DDBJ whole genome shotgun (WGS) entry which is preliminary data.</text>
</comment>
<dbReference type="EMBL" id="JAQQDW010000069">
    <property type="protein sequence ID" value="MFM0107034.1"/>
    <property type="molecule type" value="Genomic_DNA"/>
</dbReference>
<keyword evidence="2" id="KW-1185">Reference proteome</keyword>
<organism evidence="1 2">
    <name type="scientific">Paraburkholderia rhynchosiae</name>
    <dbReference type="NCBI Taxonomy" id="487049"/>
    <lineage>
        <taxon>Bacteria</taxon>
        <taxon>Pseudomonadati</taxon>
        <taxon>Pseudomonadota</taxon>
        <taxon>Betaproteobacteria</taxon>
        <taxon>Burkholderiales</taxon>
        <taxon>Burkholderiaceae</taxon>
        <taxon>Paraburkholderia</taxon>
    </lineage>
</organism>